<feature type="transmembrane region" description="Helical" evidence="6">
    <location>
        <begin position="228"/>
        <end position="253"/>
    </location>
</feature>
<accession>A0A832G2N9</accession>
<keyword evidence="4 6" id="KW-1133">Transmembrane helix</keyword>
<feature type="transmembrane region" description="Helical" evidence="6">
    <location>
        <begin position="260"/>
        <end position="279"/>
    </location>
</feature>
<feature type="transmembrane region" description="Helical" evidence="6">
    <location>
        <begin position="161"/>
        <end position="183"/>
    </location>
</feature>
<evidence type="ECO:0000256" key="2">
    <source>
        <dbReference type="ARBA" id="ARBA00022475"/>
    </source>
</evidence>
<evidence type="ECO:0000256" key="1">
    <source>
        <dbReference type="ARBA" id="ARBA00004651"/>
    </source>
</evidence>
<dbReference type="NCBIfam" id="TIGR00374">
    <property type="entry name" value="flippase-like domain"/>
    <property type="match status" value="1"/>
</dbReference>
<feature type="transmembrane region" description="Helical" evidence="6">
    <location>
        <begin position="50"/>
        <end position="69"/>
    </location>
</feature>
<feature type="transmembrane region" description="Helical" evidence="6">
    <location>
        <begin position="129"/>
        <end position="149"/>
    </location>
</feature>
<sequence>MTSDKSEKILSFKSIVNYFLSFLLAGVFLYIAFHNVSFSEVLKITGEANIFWMIIFIILFYLGHVLRAYRWKYILNSVKPDTKFSHLFGSLMIGYGVNCITPKLGEVTRAVLFGKWEGLSRSSMFGTVILERIIDIIALAVSVLIALVISTENIRGSFPWLLTTLYITSALIVLFILFLYLILKYEEKFSKWVITLLNRFSHSLADKVAYIFSMLTQGFFSLKGRKNYYITFLLSASIIIVYAATSYVGLLMLNMQHIQPVTFTMGWVLMSISSIGVIIPTPGSTGSYHTLAKSTLVLLYGFGETISAAYAFLTHIISYILFILSALVIYFVFYKKSVEITELTKSPSEEL</sequence>
<keyword evidence="3 6" id="KW-0812">Transmembrane</keyword>
<name>A0A832G2N9_9BACT</name>
<feature type="transmembrane region" description="Helical" evidence="6">
    <location>
        <begin position="15"/>
        <end position="38"/>
    </location>
</feature>
<keyword evidence="2" id="KW-1003">Cell membrane</keyword>
<comment type="subcellular location">
    <subcellularLocation>
        <location evidence="1">Cell membrane</location>
        <topology evidence="1">Multi-pass membrane protein</topology>
    </subcellularLocation>
</comment>
<comment type="caution">
    <text evidence="7">The sequence shown here is derived from an EMBL/GenBank/DDBJ whole genome shotgun (WGS) entry which is preliminary data.</text>
</comment>
<dbReference type="GO" id="GO:0005886">
    <property type="term" value="C:plasma membrane"/>
    <property type="evidence" value="ECO:0007669"/>
    <property type="project" value="UniProtKB-SubCell"/>
</dbReference>
<proteinExistence type="predicted"/>
<dbReference type="AlphaFoldDB" id="A0A832G2N9"/>
<dbReference type="InterPro" id="IPR022791">
    <property type="entry name" value="L-PG_synthase/AglD"/>
</dbReference>
<evidence type="ECO:0000256" key="6">
    <source>
        <dbReference type="SAM" id="Phobius"/>
    </source>
</evidence>
<evidence type="ECO:0000256" key="5">
    <source>
        <dbReference type="ARBA" id="ARBA00023136"/>
    </source>
</evidence>
<reference evidence="7" key="1">
    <citation type="journal article" date="2020" name="mSystems">
        <title>Genome- and Community-Level Interaction Insights into Carbon Utilization and Element Cycling Functions of Hydrothermarchaeota in Hydrothermal Sediment.</title>
        <authorList>
            <person name="Zhou Z."/>
            <person name="Liu Y."/>
            <person name="Xu W."/>
            <person name="Pan J."/>
            <person name="Luo Z.H."/>
            <person name="Li M."/>
        </authorList>
    </citation>
    <scope>NUCLEOTIDE SEQUENCE [LARGE SCALE GENOMIC DNA]</scope>
    <source>
        <strain evidence="7">SpSt-500</strain>
    </source>
</reference>
<dbReference type="Pfam" id="PF03706">
    <property type="entry name" value="LPG_synthase_TM"/>
    <property type="match status" value="1"/>
</dbReference>
<dbReference type="EMBL" id="DSVI01000011">
    <property type="protein sequence ID" value="HGT48263.1"/>
    <property type="molecule type" value="Genomic_DNA"/>
</dbReference>
<organism evidence="7">
    <name type="scientific">Ignavibacterium album</name>
    <dbReference type="NCBI Taxonomy" id="591197"/>
    <lineage>
        <taxon>Bacteria</taxon>
        <taxon>Pseudomonadati</taxon>
        <taxon>Ignavibacteriota</taxon>
        <taxon>Ignavibacteria</taxon>
        <taxon>Ignavibacteriales</taxon>
        <taxon>Ignavibacteriaceae</taxon>
        <taxon>Ignavibacterium</taxon>
    </lineage>
</organism>
<feature type="transmembrane region" description="Helical" evidence="6">
    <location>
        <begin position="308"/>
        <end position="333"/>
    </location>
</feature>
<dbReference type="PANTHER" id="PTHR39087">
    <property type="entry name" value="UPF0104 MEMBRANE PROTEIN MJ1595"/>
    <property type="match status" value="1"/>
</dbReference>
<dbReference type="PANTHER" id="PTHR39087:SF2">
    <property type="entry name" value="UPF0104 MEMBRANE PROTEIN MJ1595"/>
    <property type="match status" value="1"/>
</dbReference>
<keyword evidence="5 6" id="KW-0472">Membrane</keyword>
<evidence type="ECO:0000256" key="4">
    <source>
        <dbReference type="ARBA" id="ARBA00022989"/>
    </source>
</evidence>
<evidence type="ECO:0000313" key="7">
    <source>
        <dbReference type="EMBL" id="HGT48263.1"/>
    </source>
</evidence>
<protein>
    <submittedName>
        <fullName evidence="7">Flippase-like domain-containing protein</fullName>
    </submittedName>
</protein>
<gene>
    <name evidence="7" type="ORF">ENS56_09520</name>
</gene>
<evidence type="ECO:0000256" key="3">
    <source>
        <dbReference type="ARBA" id="ARBA00022692"/>
    </source>
</evidence>